<reference evidence="1" key="1">
    <citation type="submission" date="2022-07" db="EMBL/GenBank/DDBJ databases">
        <title>Phylogenomic reconstructions and comparative analyses of Kickxellomycotina fungi.</title>
        <authorList>
            <person name="Reynolds N.K."/>
            <person name="Stajich J.E."/>
            <person name="Barry K."/>
            <person name="Grigoriev I.V."/>
            <person name="Crous P."/>
            <person name="Smith M.E."/>
        </authorList>
    </citation>
    <scope>NUCLEOTIDE SEQUENCE</scope>
    <source>
        <strain evidence="1">NBRC 105413</strain>
    </source>
</reference>
<evidence type="ECO:0000313" key="2">
    <source>
        <dbReference type="Proteomes" id="UP001145021"/>
    </source>
</evidence>
<proteinExistence type="predicted"/>
<dbReference type="AlphaFoldDB" id="A0A9W7XKM2"/>
<organism evidence="1 2">
    <name type="scientific">Coemansia asiatica</name>
    <dbReference type="NCBI Taxonomy" id="1052880"/>
    <lineage>
        <taxon>Eukaryota</taxon>
        <taxon>Fungi</taxon>
        <taxon>Fungi incertae sedis</taxon>
        <taxon>Zoopagomycota</taxon>
        <taxon>Kickxellomycotina</taxon>
        <taxon>Kickxellomycetes</taxon>
        <taxon>Kickxellales</taxon>
        <taxon>Kickxellaceae</taxon>
        <taxon>Coemansia</taxon>
    </lineage>
</organism>
<gene>
    <name evidence="1" type="ORF">LPJ64_003173</name>
</gene>
<accession>A0A9W7XKM2</accession>
<comment type="caution">
    <text evidence="1">The sequence shown here is derived from an EMBL/GenBank/DDBJ whole genome shotgun (WGS) entry which is preliminary data.</text>
</comment>
<protein>
    <submittedName>
        <fullName evidence="1">Uncharacterized protein</fullName>
    </submittedName>
</protein>
<evidence type="ECO:0000313" key="1">
    <source>
        <dbReference type="EMBL" id="KAJ1645204.1"/>
    </source>
</evidence>
<keyword evidence="2" id="KW-1185">Reference proteome</keyword>
<sequence>MPTHPAASSRPSSDARTIADIERKLFQSPPDEQKPAYQSAYRRFLELQDLLGCAHALGFPETKQALLLGRASLLRIPARDHSSAPLSIPALGEITVCTRSNETSFCSSSTSPAPCPADHSALCAHIESKYKGISCMPGIELLNSHPSSNDVANVQCQLLLAHVDYISVLFNEYRLFFQLCKHAAANPIYEVAQGLERYFGGLITSLSLKLEIAAAEMHQTLYSPQVSQAIARLWDILKAQENKMTKEHAALSERLAIYHDAGAEFQEIAAAYTLILAEAEKVRQDIARVSQI</sequence>
<dbReference type="Proteomes" id="UP001145021">
    <property type="component" value="Unassembled WGS sequence"/>
</dbReference>
<name>A0A9W7XKM2_9FUNG</name>
<dbReference type="EMBL" id="JANBOH010000118">
    <property type="protein sequence ID" value="KAJ1645204.1"/>
    <property type="molecule type" value="Genomic_DNA"/>
</dbReference>